<dbReference type="EMBL" id="CM055103">
    <property type="protein sequence ID" value="KAJ7535024.1"/>
    <property type="molecule type" value="Genomic_DNA"/>
</dbReference>
<evidence type="ECO:0000313" key="2">
    <source>
        <dbReference type="Proteomes" id="UP001162992"/>
    </source>
</evidence>
<sequence>MSPVLSFVVRPFPGSLPKVLEGLCSMILAVKNKLFARQPGPKNFSVPSSKVLDALTSASCQQQFCYGRAELLGGTYLKWIISKRLFLKFPSKNEGQLTCMRQLLVSNSILNHCALRKGLQRYAQADLFALSRSFAPSMPPLLGREMSDGENWDNVQGRGETFSNLLINADAQNVSGIEEVDVDSVIKEDAKLHDDYGFISKKMLAKVVEGLIGVHLLKGDQEAAIRLMKWLGIPVDYSDLDIEQARAGCLVPRPVLDSIDFDELEAAIGYEFQNKNLLAEAITHASCTLDVPCYQRLEFVGDALLDHLITHHLCYSYKDLPPGGLTDLRAAAVNNNNFARISVKHKLHLHLRHGSSALETRIHDFANDIQAEMHKPVANAFKISNCNPPKVLGDVLESLAGAVFLDANLNVDHVWKVFEPLLQPLVTPETLSIHPVRELQELCQKEAEGLEYRASRVGDMVAVNVFVNGNRIGSAQHLQEKVAKKLAAWSALSVLKEMHLIKAAATQSLVDSDDERKTMSEVRSNFSRRQILNEICSRRRWPKPQYRCVSEGGPPHAKEFTYSVRVYTTEHGWTNDCIGQQMPSVRKAQESAAASLLELVWQLHMHIMV</sequence>
<gene>
    <name evidence="1" type="ORF">O6H91_12G015000</name>
</gene>
<name>A0ACC2BZ54_DIPCM</name>
<dbReference type="Proteomes" id="UP001162992">
    <property type="component" value="Chromosome 12"/>
</dbReference>
<accession>A0ACC2BZ54</accession>
<reference evidence="2" key="1">
    <citation type="journal article" date="2024" name="Proc. Natl. Acad. Sci. U.S.A.">
        <title>Extraordinary preservation of gene collinearity over three hundred million years revealed in homosporous lycophytes.</title>
        <authorList>
            <person name="Li C."/>
            <person name="Wickell D."/>
            <person name="Kuo L.Y."/>
            <person name="Chen X."/>
            <person name="Nie B."/>
            <person name="Liao X."/>
            <person name="Peng D."/>
            <person name="Ji J."/>
            <person name="Jenkins J."/>
            <person name="Williams M."/>
            <person name="Shu S."/>
            <person name="Plott C."/>
            <person name="Barry K."/>
            <person name="Rajasekar S."/>
            <person name="Grimwood J."/>
            <person name="Han X."/>
            <person name="Sun S."/>
            <person name="Hou Z."/>
            <person name="He W."/>
            <person name="Dai G."/>
            <person name="Sun C."/>
            <person name="Schmutz J."/>
            <person name="Leebens-Mack J.H."/>
            <person name="Li F.W."/>
            <person name="Wang L."/>
        </authorList>
    </citation>
    <scope>NUCLEOTIDE SEQUENCE [LARGE SCALE GENOMIC DNA]</scope>
    <source>
        <strain evidence="2">cv. PW_Plant_1</strain>
    </source>
</reference>
<proteinExistence type="predicted"/>
<protein>
    <submittedName>
        <fullName evidence="1">Uncharacterized protein</fullName>
    </submittedName>
</protein>
<organism evidence="1 2">
    <name type="scientific">Diphasiastrum complanatum</name>
    <name type="common">Issler's clubmoss</name>
    <name type="synonym">Lycopodium complanatum</name>
    <dbReference type="NCBI Taxonomy" id="34168"/>
    <lineage>
        <taxon>Eukaryota</taxon>
        <taxon>Viridiplantae</taxon>
        <taxon>Streptophyta</taxon>
        <taxon>Embryophyta</taxon>
        <taxon>Tracheophyta</taxon>
        <taxon>Lycopodiopsida</taxon>
        <taxon>Lycopodiales</taxon>
        <taxon>Lycopodiaceae</taxon>
        <taxon>Lycopodioideae</taxon>
        <taxon>Diphasiastrum</taxon>
    </lineage>
</organism>
<keyword evidence="2" id="KW-1185">Reference proteome</keyword>
<evidence type="ECO:0000313" key="1">
    <source>
        <dbReference type="EMBL" id="KAJ7535024.1"/>
    </source>
</evidence>
<comment type="caution">
    <text evidence="1">The sequence shown here is derived from an EMBL/GenBank/DDBJ whole genome shotgun (WGS) entry which is preliminary data.</text>
</comment>